<evidence type="ECO:0000256" key="1">
    <source>
        <dbReference type="ARBA" id="ARBA00023015"/>
    </source>
</evidence>
<protein>
    <submittedName>
        <fullName evidence="5">GntR family transcriptional regulator</fullName>
    </submittedName>
</protein>
<feature type="domain" description="HTH gntR-type" evidence="4">
    <location>
        <begin position="13"/>
        <end position="83"/>
    </location>
</feature>
<dbReference type="PANTHER" id="PTHR43537:SF5">
    <property type="entry name" value="UXU OPERON TRANSCRIPTIONAL REGULATOR"/>
    <property type="match status" value="1"/>
</dbReference>
<dbReference type="Proteomes" id="UP000053413">
    <property type="component" value="Unassembled WGS sequence"/>
</dbReference>
<evidence type="ECO:0000313" key="5">
    <source>
        <dbReference type="EMBL" id="KUL62239.1"/>
    </source>
</evidence>
<evidence type="ECO:0000313" key="6">
    <source>
        <dbReference type="Proteomes" id="UP000053413"/>
    </source>
</evidence>
<dbReference type="GO" id="GO:0003700">
    <property type="term" value="F:DNA-binding transcription factor activity"/>
    <property type="evidence" value="ECO:0007669"/>
    <property type="project" value="InterPro"/>
</dbReference>
<organism evidence="5 6">
    <name type="scientific">Streptomyces violaceusniger</name>
    <dbReference type="NCBI Taxonomy" id="68280"/>
    <lineage>
        <taxon>Bacteria</taxon>
        <taxon>Bacillati</taxon>
        <taxon>Actinomycetota</taxon>
        <taxon>Actinomycetes</taxon>
        <taxon>Kitasatosporales</taxon>
        <taxon>Streptomycetaceae</taxon>
        <taxon>Streptomyces</taxon>
        <taxon>Streptomyces violaceusniger group</taxon>
    </lineage>
</organism>
<evidence type="ECO:0000256" key="3">
    <source>
        <dbReference type="ARBA" id="ARBA00023163"/>
    </source>
</evidence>
<comment type="caution">
    <text evidence="5">The sequence shown here is derived from an EMBL/GenBank/DDBJ whole genome shotgun (WGS) entry which is preliminary data.</text>
</comment>
<dbReference type="Gene3D" id="1.10.10.10">
    <property type="entry name" value="Winged helix-like DNA-binding domain superfamily/Winged helix DNA-binding domain"/>
    <property type="match status" value="1"/>
</dbReference>
<proteinExistence type="predicted"/>
<dbReference type="PROSITE" id="PS50949">
    <property type="entry name" value="HTH_GNTR"/>
    <property type="match status" value="1"/>
</dbReference>
<dbReference type="Pfam" id="PF00392">
    <property type="entry name" value="GntR"/>
    <property type="match status" value="1"/>
</dbReference>
<dbReference type="InterPro" id="IPR036390">
    <property type="entry name" value="WH_DNA-bd_sf"/>
</dbReference>
<dbReference type="PRINTS" id="PR00035">
    <property type="entry name" value="HTHGNTR"/>
</dbReference>
<dbReference type="SMART" id="SM00895">
    <property type="entry name" value="FCD"/>
    <property type="match status" value="1"/>
</dbReference>
<sequence length="252" mass="27960">MSEEPYFRPVRPTRAYEAVVEQVEETLARGALRPGDRLPSERDLMSQFSVSRSTVRQALRVLESAGLIRSRPGDPRGAEVLPYSTKNLRKPLERLAGRDGISLSELIQFRMILEGSANRLAARLRTDEQVAAIEAALERMREAIDEGYAAFGAADVTFHDVVAQAGGNSLIQVCGEVVRGAVLALIEDKLQRAPDSVALMRQSVAHHAEVVEAVRHADLIRADRLARCDLYEYYASYVTEESKPMLQALLEE</sequence>
<dbReference type="EMBL" id="LLZJ01000144">
    <property type="protein sequence ID" value="KUL62239.1"/>
    <property type="molecule type" value="Genomic_DNA"/>
</dbReference>
<dbReference type="Gene3D" id="1.20.120.530">
    <property type="entry name" value="GntR ligand-binding domain-like"/>
    <property type="match status" value="1"/>
</dbReference>
<dbReference type="InterPro" id="IPR011711">
    <property type="entry name" value="GntR_C"/>
</dbReference>
<evidence type="ECO:0000256" key="2">
    <source>
        <dbReference type="ARBA" id="ARBA00023125"/>
    </source>
</evidence>
<keyword evidence="1" id="KW-0805">Transcription regulation</keyword>
<gene>
    <name evidence="5" type="ORF">ADL28_13435</name>
</gene>
<dbReference type="OrthoDB" id="4535513at2"/>
<dbReference type="CDD" id="cd07377">
    <property type="entry name" value="WHTH_GntR"/>
    <property type="match status" value="1"/>
</dbReference>
<dbReference type="SUPFAM" id="SSF48008">
    <property type="entry name" value="GntR ligand-binding domain-like"/>
    <property type="match status" value="1"/>
</dbReference>
<dbReference type="InterPro" id="IPR000524">
    <property type="entry name" value="Tscrpt_reg_HTH_GntR"/>
</dbReference>
<evidence type="ECO:0000259" key="4">
    <source>
        <dbReference type="PROSITE" id="PS50949"/>
    </source>
</evidence>
<dbReference type="RefSeq" id="WP_059143978.1">
    <property type="nucleotide sequence ID" value="NZ_LLZJ01000144.1"/>
</dbReference>
<accession>A0A0X3WZF2</accession>
<dbReference type="SUPFAM" id="SSF46785">
    <property type="entry name" value="Winged helix' DNA-binding domain"/>
    <property type="match status" value="1"/>
</dbReference>
<dbReference type="InterPro" id="IPR008920">
    <property type="entry name" value="TF_FadR/GntR_C"/>
</dbReference>
<dbReference type="PANTHER" id="PTHR43537">
    <property type="entry name" value="TRANSCRIPTIONAL REGULATOR, GNTR FAMILY"/>
    <property type="match status" value="1"/>
</dbReference>
<keyword evidence="3" id="KW-0804">Transcription</keyword>
<reference evidence="6" key="1">
    <citation type="submission" date="2015-10" db="EMBL/GenBank/DDBJ databases">
        <authorList>
            <person name="Ju K.-S."/>
            <person name="Doroghazi J.R."/>
            <person name="Metcalf W.W."/>
        </authorList>
    </citation>
    <scope>NUCLEOTIDE SEQUENCE [LARGE SCALE GENOMIC DNA]</scope>
    <source>
        <strain evidence="6">NRRL F-8817</strain>
    </source>
</reference>
<dbReference type="SMART" id="SM00345">
    <property type="entry name" value="HTH_GNTR"/>
    <property type="match status" value="1"/>
</dbReference>
<name>A0A0X3WZF2_STRVO</name>
<keyword evidence="2" id="KW-0238">DNA-binding</keyword>
<dbReference type="InterPro" id="IPR036388">
    <property type="entry name" value="WH-like_DNA-bd_sf"/>
</dbReference>
<dbReference type="Pfam" id="PF07729">
    <property type="entry name" value="FCD"/>
    <property type="match status" value="1"/>
</dbReference>
<dbReference type="AlphaFoldDB" id="A0A0X3WZF2"/>
<dbReference type="GO" id="GO:0003677">
    <property type="term" value="F:DNA binding"/>
    <property type="evidence" value="ECO:0007669"/>
    <property type="project" value="UniProtKB-KW"/>
</dbReference>